<comment type="caution">
    <text evidence="1">The sequence shown here is derived from an EMBL/GenBank/DDBJ whole genome shotgun (WGS) entry which is preliminary data.</text>
</comment>
<sequence length="183" mass="19808">MSEQRSGFPELKPAFIIKARVGNVNPFGVTYTGSKAVHIEVGSGTIETVPGFEPAFKAELNFGADWFTIDHDAKYGRVEIRAIAKLVLNPYSDECPKGFPIDLRSQGVIELTPPMAKIFGMEPDMATVPFGNSTSWATLTVADPALKSLENGLYAGNSRMIVDENGLTVEVRQSLIIASTAEK</sequence>
<dbReference type="Gene3D" id="2.40.160.20">
    <property type="match status" value="1"/>
</dbReference>
<proteinExistence type="predicted"/>
<reference evidence="1 2" key="1">
    <citation type="submission" date="2024-02" db="EMBL/GenBank/DDBJ databases">
        <title>First draft genome assembly of two strains of Seiridium cardinale.</title>
        <authorList>
            <person name="Emiliani G."/>
            <person name="Scali E."/>
        </authorList>
    </citation>
    <scope>NUCLEOTIDE SEQUENCE [LARGE SCALE GENOMIC DNA]</scope>
    <source>
        <strain evidence="1 2">BM-138-000479</strain>
    </source>
</reference>
<keyword evidence="2" id="KW-1185">Reference proteome</keyword>
<accession>A0ABR2XEU5</accession>
<gene>
    <name evidence="1" type="ORF">SCAR479_11035</name>
</gene>
<name>A0ABR2XEU5_9PEZI</name>
<protein>
    <submittedName>
        <fullName evidence="1">Lipid/polyisoprenoid-binding YceI-like domain-containing protein</fullName>
    </submittedName>
</protein>
<dbReference type="Pfam" id="PF11578">
    <property type="entry name" value="DUF3237"/>
    <property type="match status" value="1"/>
</dbReference>
<evidence type="ECO:0000313" key="2">
    <source>
        <dbReference type="Proteomes" id="UP001465668"/>
    </source>
</evidence>
<dbReference type="Proteomes" id="UP001465668">
    <property type="component" value="Unassembled WGS sequence"/>
</dbReference>
<organism evidence="1 2">
    <name type="scientific">Seiridium cardinale</name>
    <dbReference type="NCBI Taxonomy" id="138064"/>
    <lineage>
        <taxon>Eukaryota</taxon>
        <taxon>Fungi</taxon>
        <taxon>Dikarya</taxon>
        <taxon>Ascomycota</taxon>
        <taxon>Pezizomycotina</taxon>
        <taxon>Sordariomycetes</taxon>
        <taxon>Xylariomycetidae</taxon>
        <taxon>Amphisphaeriales</taxon>
        <taxon>Sporocadaceae</taxon>
        <taxon>Seiridium</taxon>
    </lineage>
</organism>
<dbReference type="EMBL" id="JARVKM010000063">
    <property type="protein sequence ID" value="KAK9772335.1"/>
    <property type="molecule type" value="Genomic_DNA"/>
</dbReference>
<evidence type="ECO:0000313" key="1">
    <source>
        <dbReference type="EMBL" id="KAK9772335.1"/>
    </source>
</evidence>